<reference evidence="4" key="1">
    <citation type="submission" date="2023-06" db="EMBL/GenBank/DDBJ databases">
        <title>Identification of two novel mycobacterium reveal diversities and complexities of Mycobacterium gordonae clade.</title>
        <authorList>
            <person name="Matsumoto Y."/>
            <person name="Nakamura S."/>
            <person name="Motooka D."/>
            <person name="Fukushima K."/>
        </authorList>
    </citation>
    <scope>NUCLEOTIDE SEQUENCE</scope>
    <source>
        <strain evidence="4">TY812</strain>
    </source>
</reference>
<dbReference type="PANTHER" id="PTHR39428">
    <property type="entry name" value="F420H(2)-DEPENDENT QUINONE REDUCTASE RV1261C"/>
    <property type="match status" value="1"/>
</dbReference>
<proteinExistence type="inferred from homology"/>
<dbReference type="SUPFAM" id="SSF50475">
    <property type="entry name" value="FMN-binding split barrel"/>
    <property type="match status" value="1"/>
</dbReference>
<dbReference type="EMBL" id="JAUFSA010000001">
    <property type="protein sequence ID" value="MDP7734757.1"/>
    <property type="molecule type" value="Genomic_DNA"/>
</dbReference>
<dbReference type="InterPro" id="IPR004378">
    <property type="entry name" value="F420H2_quin_Rdtase"/>
</dbReference>
<dbReference type="RefSeq" id="WP_065043613.1">
    <property type="nucleotide sequence ID" value="NZ_JAUFSA010000001.1"/>
</dbReference>
<keyword evidence="2" id="KW-0560">Oxidoreductase</keyword>
<dbReference type="GO" id="GO:0016491">
    <property type="term" value="F:oxidoreductase activity"/>
    <property type="evidence" value="ECO:0007669"/>
    <property type="project" value="UniProtKB-KW"/>
</dbReference>
<evidence type="ECO:0000313" key="5">
    <source>
        <dbReference type="Proteomes" id="UP001229081"/>
    </source>
</evidence>
<dbReference type="GO" id="GO:0070967">
    <property type="term" value="F:coenzyme F420 binding"/>
    <property type="evidence" value="ECO:0007669"/>
    <property type="project" value="TreeGrafter"/>
</dbReference>
<comment type="catalytic activity">
    <reaction evidence="3">
        <text>oxidized coenzyme F420-(gamma-L-Glu)(n) + a quinol + H(+) = reduced coenzyme F420-(gamma-L-Glu)(n) + a quinone</text>
        <dbReference type="Rhea" id="RHEA:39663"/>
        <dbReference type="Rhea" id="RHEA-COMP:12939"/>
        <dbReference type="Rhea" id="RHEA-COMP:14378"/>
        <dbReference type="ChEBI" id="CHEBI:15378"/>
        <dbReference type="ChEBI" id="CHEBI:24646"/>
        <dbReference type="ChEBI" id="CHEBI:132124"/>
        <dbReference type="ChEBI" id="CHEBI:133980"/>
        <dbReference type="ChEBI" id="CHEBI:139511"/>
    </reaction>
</comment>
<dbReference type="PANTHER" id="PTHR39428:SF1">
    <property type="entry name" value="F420H(2)-DEPENDENT QUINONE REDUCTASE RV1261C"/>
    <property type="match status" value="1"/>
</dbReference>
<dbReference type="Proteomes" id="UP001229081">
    <property type="component" value="Unassembled WGS sequence"/>
</dbReference>
<dbReference type="Pfam" id="PF04075">
    <property type="entry name" value="F420H2_quin_red"/>
    <property type="match status" value="1"/>
</dbReference>
<evidence type="ECO:0000256" key="1">
    <source>
        <dbReference type="ARBA" id="ARBA00008710"/>
    </source>
</evidence>
<sequence length="166" mass="17983">MPVSSFDDAGAFHRAMRRLAATKAGRTLFRPTAHRLDQILSKVTAGKYSFAGVAAGLPSVILTTTGAKSGQPRTVALLGIPHPDGVAVVAANYGDEKHPGWYYNLKANPAAMVVIEGDKWTATARLANPDERQAIWSRGVAIYPGLAKEQEWAGDRRIEAFILERR</sequence>
<evidence type="ECO:0000256" key="3">
    <source>
        <dbReference type="ARBA" id="ARBA00049106"/>
    </source>
</evidence>
<evidence type="ECO:0000313" key="4">
    <source>
        <dbReference type="EMBL" id="MDP7734757.1"/>
    </source>
</evidence>
<comment type="similarity">
    <text evidence="1">Belongs to the F420H(2)-dependent quinone reductase family.</text>
</comment>
<accession>A0A4R5WSV0</accession>
<protein>
    <submittedName>
        <fullName evidence="4">Nitroreductase family deazaflavin-dependent oxidoreductase</fullName>
    </submittedName>
</protein>
<gene>
    <name evidence="4" type="ORF">QXL92_08375</name>
</gene>
<evidence type="ECO:0000256" key="2">
    <source>
        <dbReference type="ARBA" id="ARBA00023002"/>
    </source>
</evidence>
<name>A0A4R5WSV0_9MYCO</name>
<dbReference type="AlphaFoldDB" id="A0A4R5WSV0"/>
<organism evidence="4 5">
    <name type="scientific">Mycobacterium paragordonae</name>
    <dbReference type="NCBI Taxonomy" id="1389713"/>
    <lineage>
        <taxon>Bacteria</taxon>
        <taxon>Bacillati</taxon>
        <taxon>Actinomycetota</taxon>
        <taxon>Actinomycetes</taxon>
        <taxon>Mycobacteriales</taxon>
        <taxon>Mycobacteriaceae</taxon>
        <taxon>Mycobacterium</taxon>
    </lineage>
</organism>
<dbReference type="NCBIfam" id="TIGR00026">
    <property type="entry name" value="hi_GC_TIGR00026"/>
    <property type="match status" value="1"/>
</dbReference>
<dbReference type="GO" id="GO:0005886">
    <property type="term" value="C:plasma membrane"/>
    <property type="evidence" value="ECO:0007669"/>
    <property type="project" value="TreeGrafter"/>
</dbReference>
<comment type="caution">
    <text evidence="4">The sequence shown here is derived from an EMBL/GenBank/DDBJ whole genome shotgun (WGS) entry which is preliminary data.</text>
</comment>
<dbReference type="Gene3D" id="2.30.110.10">
    <property type="entry name" value="Electron Transport, Fmn-binding Protein, Chain A"/>
    <property type="match status" value="1"/>
</dbReference>
<dbReference type="InterPro" id="IPR012349">
    <property type="entry name" value="Split_barrel_FMN-bd"/>
</dbReference>